<feature type="transmembrane region" description="Helical" evidence="7">
    <location>
        <begin position="78"/>
        <end position="101"/>
    </location>
</feature>
<evidence type="ECO:0000256" key="4">
    <source>
        <dbReference type="ARBA" id="ARBA00022989"/>
    </source>
</evidence>
<dbReference type="GO" id="GO:0005743">
    <property type="term" value="C:mitochondrial inner membrane"/>
    <property type="evidence" value="ECO:0007669"/>
    <property type="project" value="TreeGrafter"/>
</dbReference>
<dbReference type="Proteomes" id="UP000245942">
    <property type="component" value="Unassembled WGS sequence"/>
</dbReference>
<keyword evidence="9" id="KW-1185">Reference proteome</keyword>
<feature type="non-terminal residue" evidence="8">
    <location>
        <position position="1"/>
    </location>
</feature>
<comment type="subcellular location">
    <subcellularLocation>
        <location evidence="1">Membrane</location>
        <topology evidence="1">Multi-pass membrane protein</topology>
    </subcellularLocation>
</comment>
<protein>
    <submittedName>
        <fullName evidence="8">Uncharacterized protein</fullName>
    </submittedName>
</protein>
<dbReference type="GO" id="GO:0033617">
    <property type="term" value="P:mitochondrial respiratory chain complex IV assembly"/>
    <property type="evidence" value="ECO:0007669"/>
    <property type="project" value="TreeGrafter"/>
</dbReference>
<evidence type="ECO:0000256" key="7">
    <source>
        <dbReference type="SAM" id="Phobius"/>
    </source>
</evidence>
<evidence type="ECO:0000256" key="1">
    <source>
        <dbReference type="ARBA" id="ARBA00004141"/>
    </source>
</evidence>
<keyword evidence="3 7" id="KW-0812">Transmembrane</keyword>
<keyword evidence="5 7" id="KW-0472">Membrane</keyword>
<accession>A0A316U4X9</accession>
<organism evidence="8 9">
    <name type="scientific">Pseudomicrostroma glucosiphilum</name>
    <dbReference type="NCBI Taxonomy" id="1684307"/>
    <lineage>
        <taxon>Eukaryota</taxon>
        <taxon>Fungi</taxon>
        <taxon>Dikarya</taxon>
        <taxon>Basidiomycota</taxon>
        <taxon>Ustilaginomycotina</taxon>
        <taxon>Exobasidiomycetes</taxon>
        <taxon>Microstromatales</taxon>
        <taxon>Microstromatales incertae sedis</taxon>
        <taxon>Pseudomicrostroma</taxon>
    </lineage>
</organism>
<dbReference type="EMBL" id="KZ819331">
    <property type="protein sequence ID" value="PWN19383.1"/>
    <property type="molecule type" value="Genomic_DNA"/>
</dbReference>
<dbReference type="PANTHER" id="PTHR12428:SF65">
    <property type="entry name" value="CYTOCHROME C OXIDASE ASSEMBLY PROTEIN COX18, MITOCHONDRIAL"/>
    <property type="match status" value="1"/>
</dbReference>
<evidence type="ECO:0000256" key="6">
    <source>
        <dbReference type="SAM" id="MobiDB-lite"/>
    </source>
</evidence>
<dbReference type="PANTHER" id="PTHR12428">
    <property type="entry name" value="OXA1"/>
    <property type="match status" value="1"/>
</dbReference>
<dbReference type="GO" id="GO:0032979">
    <property type="term" value="P:protein insertion into mitochondrial inner membrane from matrix"/>
    <property type="evidence" value="ECO:0007669"/>
    <property type="project" value="TreeGrafter"/>
</dbReference>
<comment type="similarity">
    <text evidence="2">Belongs to the OXA1/ALB3/YidC family.</text>
</comment>
<name>A0A316U4X9_9BASI</name>
<evidence type="ECO:0000256" key="2">
    <source>
        <dbReference type="ARBA" id="ARBA00009877"/>
    </source>
</evidence>
<evidence type="ECO:0000256" key="5">
    <source>
        <dbReference type="ARBA" id="ARBA00023136"/>
    </source>
</evidence>
<dbReference type="GO" id="GO:0032977">
    <property type="term" value="F:membrane insertase activity"/>
    <property type="evidence" value="ECO:0007669"/>
    <property type="project" value="InterPro"/>
</dbReference>
<sequence length="389" mass="43256">STSASASASASTSTSPLVDGSTAASTSASPSLTDSASSAITSLFDTLATVFEPFSRFASPYIHDLPHYFHLEHHPHGYAISLVILAFLVRGTISLPVHLWMRARVRRLTELAVPEWERIQKDEDLHKSIIRRCRQKGLSHQQYQNEVERELLAIRESLFKKYHCTLGPTKWVPPLLNIPLFLALSFAIRQSLLTPDSPLLREILPWWSAPEHLSQSFETSAAMLRDRGLDPEALQKLSRPMGPTLGDKDGSNVAPLAVGLLTFLNLELATKGRETVQRIIRLGKVQQDQIDEQSASVAHRANYGEKRTRTPIPLEKIKSDEEIEREERKKGGVQRWAAIGRGLSIASVTLATQAPGAILIYWLSSISYTLTQTIAFNLLDARTARRKVA</sequence>
<dbReference type="InterPro" id="IPR001708">
    <property type="entry name" value="YidC/ALB3/OXA1/COX18"/>
</dbReference>
<dbReference type="STRING" id="1684307.A0A316U4X9"/>
<evidence type="ECO:0000313" key="9">
    <source>
        <dbReference type="Proteomes" id="UP000245942"/>
    </source>
</evidence>
<proteinExistence type="inferred from homology"/>
<feature type="region of interest" description="Disordered" evidence="6">
    <location>
        <begin position="1"/>
        <end position="33"/>
    </location>
</feature>
<reference evidence="8 9" key="1">
    <citation type="journal article" date="2018" name="Mol. Biol. Evol.">
        <title>Broad Genomic Sampling Reveals a Smut Pathogenic Ancestry of the Fungal Clade Ustilaginomycotina.</title>
        <authorList>
            <person name="Kijpornyongpan T."/>
            <person name="Mondo S.J."/>
            <person name="Barry K."/>
            <person name="Sandor L."/>
            <person name="Lee J."/>
            <person name="Lipzen A."/>
            <person name="Pangilinan J."/>
            <person name="LaButti K."/>
            <person name="Hainaut M."/>
            <person name="Henrissat B."/>
            <person name="Grigoriev I.V."/>
            <person name="Spatafora J.W."/>
            <person name="Aime M.C."/>
        </authorList>
    </citation>
    <scope>NUCLEOTIDE SEQUENCE [LARGE SCALE GENOMIC DNA]</scope>
    <source>
        <strain evidence="8 9">MCA 4718</strain>
    </source>
</reference>
<dbReference type="RefSeq" id="XP_025346543.1">
    <property type="nucleotide sequence ID" value="XM_025490007.1"/>
</dbReference>
<keyword evidence="4 7" id="KW-1133">Transmembrane helix</keyword>
<dbReference type="GeneID" id="37011741"/>
<dbReference type="AlphaFoldDB" id="A0A316U4X9"/>
<gene>
    <name evidence="8" type="ORF">BCV69DRAFT_241232</name>
</gene>
<evidence type="ECO:0000256" key="3">
    <source>
        <dbReference type="ARBA" id="ARBA00022692"/>
    </source>
</evidence>
<feature type="non-terminal residue" evidence="8">
    <location>
        <position position="389"/>
    </location>
</feature>
<evidence type="ECO:0000313" key="8">
    <source>
        <dbReference type="EMBL" id="PWN19383.1"/>
    </source>
</evidence>
<dbReference type="OrthoDB" id="2436667at2759"/>